<organism evidence="3 4">
    <name type="scientific">Roridomyces roridus</name>
    <dbReference type="NCBI Taxonomy" id="1738132"/>
    <lineage>
        <taxon>Eukaryota</taxon>
        <taxon>Fungi</taxon>
        <taxon>Dikarya</taxon>
        <taxon>Basidiomycota</taxon>
        <taxon>Agaricomycotina</taxon>
        <taxon>Agaricomycetes</taxon>
        <taxon>Agaricomycetidae</taxon>
        <taxon>Agaricales</taxon>
        <taxon>Marasmiineae</taxon>
        <taxon>Mycenaceae</taxon>
        <taxon>Roridomyces</taxon>
    </lineage>
</organism>
<feature type="region of interest" description="Disordered" evidence="2">
    <location>
        <begin position="1"/>
        <end position="34"/>
    </location>
</feature>
<name>A0AAD7CEA1_9AGAR</name>
<dbReference type="Proteomes" id="UP001221142">
    <property type="component" value="Unassembled WGS sequence"/>
</dbReference>
<feature type="compositionally biased region" description="Polar residues" evidence="2">
    <location>
        <begin position="293"/>
        <end position="308"/>
    </location>
</feature>
<feature type="region of interest" description="Disordered" evidence="2">
    <location>
        <begin position="375"/>
        <end position="475"/>
    </location>
</feature>
<proteinExistence type="predicted"/>
<protein>
    <submittedName>
        <fullName evidence="3">Uncharacterized protein</fullName>
    </submittedName>
</protein>
<keyword evidence="4" id="KW-1185">Reference proteome</keyword>
<evidence type="ECO:0000256" key="1">
    <source>
        <dbReference type="SAM" id="Coils"/>
    </source>
</evidence>
<evidence type="ECO:0000313" key="4">
    <source>
        <dbReference type="Proteomes" id="UP001221142"/>
    </source>
</evidence>
<gene>
    <name evidence="3" type="ORF">FB45DRAFT_183117</name>
</gene>
<feature type="region of interest" description="Disordered" evidence="2">
    <location>
        <begin position="286"/>
        <end position="351"/>
    </location>
</feature>
<feature type="compositionally biased region" description="Basic residues" evidence="2">
    <location>
        <begin position="11"/>
        <end position="25"/>
    </location>
</feature>
<accession>A0AAD7CEA1</accession>
<evidence type="ECO:0000313" key="3">
    <source>
        <dbReference type="EMBL" id="KAJ7646859.1"/>
    </source>
</evidence>
<dbReference type="AlphaFoldDB" id="A0AAD7CEA1"/>
<feature type="region of interest" description="Disordered" evidence="2">
    <location>
        <begin position="55"/>
        <end position="74"/>
    </location>
</feature>
<keyword evidence="1" id="KW-0175">Coiled coil</keyword>
<evidence type="ECO:0000256" key="2">
    <source>
        <dbReference type="SAM" id="MobiDB-lite"/>
    </source>
</evidence>
<feature type="compositionally biased region" description="Basic residues" evidence="2">
    <location>
        <begin position="334"/>
        <end position="344"/>
    </location>
</feature>
<comment type="caution">
    <text evidence="3">The sequence shown here is derived from an EMBL/GenBank/DDBJ whole genome shotgun (WGS) entry which is preliminary data.</text>
</comment>
<feature type="compositionally biased region" description="Low complexity" evidence="2">
    <location>
        <begin position="375"/>
        <end position="413"/>
    </location>
</feature>
<sequence>MNSPTQLPRSFHPHTPSHPKTHRRSNSAPSPIVVRPNSAFSLTEPTLCDISVEITPSSDIAPPPTPVSSKLKPQYSIRRQRPISDTFFEPEIVLGEPKAHVGHPKTRIGQSALKLAAIKERMQRLETTNEKLTQRIQSYKTDTEMLNSSVTYFSSEYYASLLTIRDLRARTRQDAEIMSNQEQQLCQLKKFVGLIVEVGLHEPVLECAQGSVLAGEDFESVLVEAIRLAAARRGSAWSVILSAAAGDAPAETTSTTISEDTFQDRPSTSTVDDLLKNLENGDIPFGRHRSSVSRRLTANNSPARNSLLPSKVVKNSPPRSPFRSPLGKVDVNRKSIKTPTRKPRPTCINEGDVSLSTQKALASLQRILDTFSVDSLGSLGTTTTEGSGAHSDPDSTPSRPSPSATPRLSLRRPTVSEKGTGSPTPPRRRQLAVVASPSPVKARAKASAGGSPVRRLRPIPEVTTPPGSKLRSGWR</sequence>
<dbReference type="EMBL" id="JARKIF010000002">
    <property type="protein sequence ID" value="KAJ7646859.1"/>
    <property type="molecule type" value="Genomic_DNA"/>
</dbReference>
<reference evidence="3" key="1">
    <citation type="submission" date="2023-03" db="EMBL/GenBank/DDBJ databases">
        <title>Massive genome expansion in bonnet fungi (Mycena s.s.) driven by repeated elements and novel gene families across ecological guilds.</title>
        <authorList>
            <consortium name="Lawrence Berkeley National Laboratory"/>
            <person name="Harder C.B."/>
            <person name="Miyauchi S."/>
            <person name="Viragh M."/>
            <person name="Kuo A."/>
            <person name="Thoen E."/>
            <person name="Andreopoulos B."/>
            <person name="Lu D."/>
            <person name="Skrede I."/>
            <person name="Drula E."/>
            <person name="Henrissat B."/>
            <person name="Morin E."/>
            <person name="Kohler A."/>
            <person name="Barry K."/>
            <person name="LaButti K."/>
            <person name="Morin E."/>
            <person name="Salamov A."/>
            <person name="Lipzen A."/>
            <person name="Mereny Z."/>
            <person name="Hegedus B."/>
            <person name="Baldrian P."/>
            <person name="Stursova M."/>
            <person name="Weitz H."/>
            <person name="Taylor A."/>
            <person name="Grigoriev I.V."/>
            <person name="Nagy L.G."/>
            <person name="Martin F."/>
            <person name="Kauserud H."/>
        </authorList>
    </citation>
    <scope>NUCLEOTIDE SEQUENCE</scope>
    <source>
        <strain evidence="3">9284</strain>
    </source>
</reference>
<feature type="coiled-coil region" evidence="1">
    <location>
        <begin position="115"/>
        <end position="142"/>
    </location>
</feature>